<name>A0A8K0MPN5_9ROSA</name>
<sequence length="442" mass="50423">MCMAIGINTTFTPTSLHTSHEETSLSHKQLRISRKDLIPSTMLPAGVSSSILESLIPLFHSLYKCLELPKPRIVPKAEYPWWKDGPTPRPTPTSPLISSLAPLRYDEASPTQVSIATANVLLIYTVDASENFQTDDTNSVHETDSVYNWSSSKHLVDRTNLMMAEPTTQSIKPVVEKLIESTATHSIPTSSRHLSTLRSKYDGIWFFFESLPCSQWRTHMHEFSAWIDNYLADPTIPFESVLKEFSSCFIGTLHYWFQSHDQSSQRSSSISITAIQDPFSKCSHLDLTFKICSTYSGHTMVNPKFLPPDAWKPHVERFKATDDEIFETHLIPKNPLGLSFSLNVLFVCKYWVVSFLTRTLLLTCMFTIRPSSYASYLMEFGTKCLRLCTDNHYEFKHPHPSWKNSEFFLKLPFKLNENMNPTKATHVGMNLSNLALARAEYE</sequence>
<evidence type="ECO:0000313" key="2">
    <source>
        <dbReference type="Proteomes" id="UP000796880"/>
    </source>
</evidence>
<keyword evidence="2" id="KW-1185">Reference proteome</keyword>
<dbReference type="AlphaFoldDB" id="A0A8K0MPN5"/>
<evidence type="ECO:0000313" key="1">
    <source>
        <dbReference type="EMBL" id="KAF3454101.1"/>
    </source>
</evidence>
<dbReference type="Proteomes" id="UP000796880">
    <property type="component" value="Unassembled WGS sequence"/>
</dbReference>
<proteinExistence type="predicted"/>
<comment type="caution">
    <text evidence="1">The sequence shown here is derived from an EMBL/GenBank/DDBJ whole genome shotgun (WGS) entry which is preliminary data.</text>
</comment>
<dbReference type="EMBL" id="VOIH02000002">
    <property type="protein sequence ID" value="KAF3454101.1"/>
    <property type="molecule type" value="Genomic_DNA"/>
</dbReference>
<reference evidence="1" key="1">
    <citation type="submission" date="2020-03" db="EMBL/GenBank/DDBJ databases">
        <title>A high-quality chromosome-level genome assembly of a woody plant with both climbing and erect habits, Rhamnella rubrinervis.</title>
        <authorList>
            <person name="Lu Z."/>
            <person name="Yang Y."/>
            <person name="Zhu X."/>
            <person name="Sun Y."/>
        </authorList>
    </citation>
    <scope>NUCLEOTIDE SEQUENCE</scope>
    <source>
        <strain evidence="1">BYM</strain>
        <tissue evidence="1">Leaf</tissue>
    </source>
</reference>
<dbReference type="OrthoDB" id="1914518at2759"/>
<accession>A0A8K0MPN5</accession>
<gene>
    <name evidence="1" type="ORF">FNV43_RR04548</name>
</gene>
<protein>
    <submittedName>
        <fullName evidence="1">Uncharacterized protein</fullName>
    </submittedName>
</protein>
<organism evidence="1 2">
    <name type="scientific">Rhamnella rubrinervis</name>
    <dbReference type="NCBI Taxonomy" id="2594499"/>
    <lineage>
        <taxon>Eukaryota</taxon>
        <taxon>Viridiplantae</taxon>
        <taxon>Streptophyta</taxon>
        <taxon>Embryophyta</taxon>
        <taxon>Tracheophyta</taxon>
        <taxon>Spermatophyta</taxon>
        <taxon>Magnoliopsida</taxon>
        <taxon>eudicotyledons</taxon>
        <taxon>Gunneridae</taxon>
        <taxon>Pentapetalae</taxon>
        <taxon>rosids</taxon>
        <taxon>fabids</taxon>
        <taxon>Rosales</taxon>
        <taxon>Rhamnaceae</taxon>
        <taxon>rhamnoid group</taxon>
        <taxon>Rhamneae</taxon>
        <taxon>Rhamnella</taxon>
    </lineage>
</organism>